<dbReference type="Proteomes" id="UP000284868">
    <property type="component" value="Unassembled WGS sequence"/>
</dbReference>
<evidence type="ECO:0000313" key="11">
    <source>
        <dbReference type="Proteomes" id="UP000284868"/>
    </source>
</evidence>
<feature type="domain" description="Cation efflux protein cytoplasmic" evidence="9">
    <location>
        <begin position="227"/>
        <end position="303"/>
    </location>
</feature>
<dbReference type="Pfam" id="PF16916">
    <property type="entry name" value="ZT_dimer"/>
    <property type="match status" value="1"/>
</dbReference>
<dbReference type="RefSeq" id="WP_118365147.1">
    <property type="nucleotide sequence ID" value="NZ_QRPK01000001.1"/>
</dbReference>
<accession>A0A415PRS9</accession>
<dbReference type="SUPFAM" id="SSF161111">
    <property type="entry name" value="Cation efflux protein transmembrane domain-like"/>
    <property type="match status" value="1"/>
</dbReference>
<name>A0A415PRS9_9FIRM</name>
<sequence length="388" mass="43378">MFSFLVKKCISNAEQYEKSEVRTAYGNLASLVGIFLNIVLCALKFLAGTIANSVSITADAINNLSDAGSSLIALVSFKLSSKPADEDHPFGHARYECIASMIVATLILFLGIELISSSVDKILHPEIVVFSWLSFAILTLSIAVKLYMFLYNRKYGRLIHSSVMQATATDSISDAIATAAVLISMVISPLIHFNLDGYVGVVVACFILLAGYGIIKEALNEILGQAPSKELVHEIAKRIEGTSGVVGMHDLIVHDYGANRLFASVHVEVDYREDVFKSHDMIDNLEREFKQDMNIEMVIHMDPVVANDPKLNELKEYMNLGVKEIDKECSLHDFRMVPGETHTNLIFDVVVPFHVKMSNVEIQKRLEEHIKKKDHMYFLVITYDRLYV</sequence>
<evidence type="ECO:0000256" key="4">
    <source>
        <dbReference type="ARBA" id="ARBA00022692"/>
    </source>
</evidence>
<feature type="transmembrane region" description="Helical" evidence="7">
    <location>
        <begin position="171"/>
        <end position="191"/>
    </location>
</feature>
<dbReference type="PANTHER" id="PTHR43840:SF50">
    <property type="entry name" value="MANGANESE EFFLUX SYSTEM PROTEIN MNES"/>
    <property type="match status" value="1"/>
</dbReference>
<keyword evidence="4 7" id="KW-0812">Transmembrane</keyword>
<dbReference type="GO" id="GO:0008324">
    <property type="term" value="F:monoatomic cation transmembrane transporter activity"/>
    <property type="evidence" value="ECO:0007669"/>
    <property type="project" value="InterPro"/>
</dbReference>
<dbReference type="InterPro" id="IPR027470">
    <property type="entry name" value="Cation_efflux_CTD"/>
</dbReference>
<feature type="transmembrane region" description="Helical" evidence="7">
    <location>
        <begin position="97"/>
        <end position="115"/>
    </location>
</feature>
<gene>
    <name evidence="10" type="ORF">DWZ83_00560</name>
</gene>
<feature type="domain" description="Cation efflux protein transmembrane" evidence="8">
    <location>
        <begin position="31"/>
        <end position="223"/>
    </location>
</feature>
<evidence type="ECO:0000256" key="6">
    <source>
        <dbReference type="ARBA" id="ARBA00023136"/>
    </source>
</evidence>
<feature type="transmembrane region" description="Helical" evidence="7">
    <location>
        <begin position="127"/>
        <end position="150"/>
    </location>
</feature>
<dbReference type="InterPro" id="IPR002524">
    <property type="entry name" value="Cation_efflux"/>
</dbReference>
<dbReference type="NCBIfam" id="TIGR01297">
    <property type="entry name" value="CDF"/>
    <property type="match status" value="1"/>
</dbReference>
<evidence type="ECO:0000256" key="2">
    <source>
        <dbReference type="ARBA" id="ARBA00008114"/>
    </source>
</evidence>
<protein>
    <submittedName>
        <fullName evidence="10">Cation transporter</fullName>
    </submittedName>
</protein>
<comment type="subcellular location">
    <subcellularLocation>
        <location evidence="1">Membrane</location>
        <topology evidence="1">Multi-pass membrane protein</topology>
    </subcellularLocation>
</comment>
<dbReference type="InterPro" id="IPR027469">
    <property type="entry name" value="Cation_efflux_TMD_sf"/>
</dbReference>
<dbReference type="Gene3D" id="1.20.1510.10">
    <property type="entry name" value="Cation efflux protein transmembrane domain"/>
    <property type="match status" value="1"/>
</dbReference>
<feature type="transmembrane region" description="Helical" evidence="7">
    <location>
        <begin position="28"/>
        <end position="47"/>
    </location>
</feature>
<evidence type="ECO:0000256" key="1">
    <source>
        <dbReference type="ARBA" id="ARBA00004141"/>
    </source>
</evidence>
<dbReference type="Gene3D" id="3.30.70.1350">
    <property type="entry name" value="Cation efflux protein, cytoplasmic domain"/>
    <property type="match status" value="1"/>
</dbReference>
<keyword evidence="6 7" id="KW-0472">Membrane</keyword>
<evidence type="ECO:0000256" key="7">
    <source>
        <dbReference type="SAM" id="Phobius"/>
    </source>
</evidence>
<comment type="similarity">
    <text evidence="2">Belongs to the cation diffusion facilitator (CDF) transporter (TC 2.A.4) family.</text>
</comment>
<dbReference type="AlphaFoldDB" id="A0A415PRS9"/>
<dbReference type="Pfam" id="PF01545">
    <property type="entry name" value="Cation_efflux"/>
    <property type="match status" value="1"/>
</dbReference>
<organism evidence="10 11">
    <name type="scientific">Amedibacillus dolichus</name>
    <dbReference type="NCBI Taxonomy" id="31971"/>
    <lineage>
        <taxon>Bacteria</taxon>
        <taxon>Bacillati</taxon>
        <taxon>Bacillota</taxon>
        <taxon>Erysipelotrichia</taxon>
        <taxon>Erysipelotrichales</taxon>
        <taxon>Erysipelotrichaceae</taxon>
        <taxon>Amedibacillus</taxon>
    </lineage>
</organism>
<keyword evidence="11" id="KW-1185">Reference proteome</keyword>
<proteinExistence type="inferred from homology"/>
<evidence type="ECO:0000256" key="3">
    <source>
        <dbReference type="ARBA" id="ARBA00022448"/>
    </source>
</evidence>
<dbReference type="InterPro" id="IPR058533">
    <property type="entry name" value="Cation_efflux_TM"/>
</dbReference>
<dbReference type="EMBL" id="QRPK01000001">
    <property type="protein sequence ID" value="RHM15398.1"/>
    <property type="molecule type" value="Genomic_DNA"/>
</dbReference>
<keyword evidence="5 7" id="KW-1133">Transmembrane helix</keyword>
<dbReference type="OrthoDB" id="9806522at2"/>
<dbReference type="InterPro" id="IPR050291">
    <property type="entry name" value="CDF_Transporter"/>
</dbReference>
<evidence type="ECO:0000256" key="5">
    <source>
        <dbReference type="ARBA" id="ARBA00022989"/>
    </source>
</evidence>
<dbReference type="SUPFAM" id="SSF160240">
    <property type="entry name" value="Cation efflux protein cytoplasmic domain-like"/>
    <property type="match status" value="1"/>
</dbReference>
<dbReference type="GO" id="GO:0016020">
    <property type="term" value="C:membrane"/>
    <property type="evidence" value="ECO:0007669"/>
    <property type="project" value="UniProtKB-SubCell"/>
</dbReference>
<evidence type="ECO:0000259" key="8">
    <source>
        <dbReference type="Pfam" id="PF01545"/>
    </source>
</evidence>
<evidence type="ECO:0000259" key="9">
    <source>
        <dbReference type="Pfam" id="PF16916"/>
    </source>
</evidence>
<evidence type="ECO:0000313" key="10">
    <source>
        <dbReference type="EMBL" id="RHM15398.1"/>
    </source>
</evidence>
<reference evidence="10 11" key="1">
    <citation type="submission" date="2018-08" db="EMBL/GenBank/DDBJ databases">
        <title>A genome reference for cultivated species of the human gut microbiota.</title>
        <authorList>
            <person name="Zou Y."/>
            <person name="Xue W."/>
            <person name="Luo G."/>
        </authorList>
    </citation>
    <scope>NUCLEOTIDE SEQUENCE [LARGE SCALE GENOMIC DNA]</scope>
    <source>
        <strain evidence="10 11">AF35-6BH</strain>
    </source>
</reference>
<dbReference type="InterPro" id="IPR036837">
    <property type="entry name" value="Cation_efflux_CTD_sf"/>
</dbReference>
<dbReference type="PANTHER" id="PTHR43840">
    <property type="entry name" value="MITOCHONDRIAL METAL TRANSPORTER 1-RELATED"/>
    <property type="match status" value="1"/>
</dbReference>
<keyword evidence="3" id="KW-0813">Transport</keyword>
<dbReference type="FunFam" id="1.20.1510.10:FF:000006">
    <property type="entry name" value="Divalent cation efflux transporter"/>
    <property type="match status" value="1"/>
</dbReference>
<comment type="caution">
    <text evidence="10">The sequence shown here is derived from an EMBL/GenBank/DDBJ whole genome shotgun (WGS) entry which is preliminary data.</text>
</comment>
<feature type="transmembrane region" description="Helical" evidence="7">
    <location>
        <begin position="197"/>
        <end position="215"/>
    </location>
</feature>